<sequence length="111" mass="12870">MFLLGDSDQGVRLSNVDRVRAANREETRPSRSQDSFEKEKEPPEQRTPLFPCRKRQNETPRQTELGDDYGLFYRRAGRRHAEGNGEQGRDVGQNTESRTYKCHGELRTSID</sequence>
<protein>
    <submittedName>
        <fullName evidence="2">Uncharacterized protein</fullName>
    </submittedName>
</protein>
<gene>
    <name evidence="2" type="primary">Acey_s0021.g303</name>
    <name evidence="2" type="ORF">Y032_0021g303</name>
</gene>
<accession>A0A016UYY2</accession>
<feature type="compositionally biased region" description="Basic and acidic residues" evidence="1">
    <location>
        <begin position="98"/>
        <end position="111"/>
    </location>
</feature>
<proteinExistence type="predicted"/>
<dbReference type="Proteomes" id="UP000024635">
    <property type="component" value="Unassembled WGS sequence"/>
</dbReference>
<evidence type="ECO:0000256" key="1">
    <source>
        <dbReference type="SAM" id="MobiDB-lite"/>
    </source>
</evidence>
<dbReference type="EMBL" id="JARK01001357">
    <property type="protein sequence ID" value="EYC20599.1"/>
    <property type="molecule type" value="Genomic_DNA"/>
</dbReference>
<dbReference type="AlphaFoldDB" id="A0A016UYY2"/>
<name>A0A016UYY2_9BILA</name>
<keyword evidence="3" id="KW-1185">Reference proteome</keyword>
<organism evidence="2 3">
    <name type="scientific">Ancylostoma ceylanicum</name>
    <dbReference type="NCBI Taxonomy" id="53326"/>
    <lineage>
        <taxon>Eukaryota</taxon>
        <taxon>Metazoa</taxon>
        <taxon>Ecdysozoa</taxon>
        <taxon>Nematoda</taxon>
        <taxon>Chromadorea</taxon>
        <taxon>Rhabditida</taxon>
        <taxon>Rhabditina</taxon>
        <taxon>Rhabditomorpha</taxon>
        <taxon>Strongyloidea</taxon>
        <taxon>Ancylostomatidae</taxon>
        <taxon>Ancylostomatinae</taxon>
        <taxon>Ancylostoma</taxon>
    </lineage>
</organism>
<reference evidence="3" key="1">
    <citation type="journal article" date="2015" name="Nat. Genet.">
        <title>The genome and transcriptome of the zoonotic hookworm Ancylostoma ceylanicum identify infection-specific gene families.</title>
        <authorList>
            <person name="Schwarz E.M."/>
            <person name="Hu Y."/>
            <person name="Antoshechkin I."/>
            <person name="Miller M.M."/>
            <person name="Sternberg P.W."/>
            <person name="Aroian R.V."/>
        </authorList>
    </citation>
    <scope>NUCLEOTIDE SEQUENCE</scope>
    <source>
        <strain evidence="3">HY135</strain>
    </source>
</reference>
<comment type="caution">
    <text evidence="2">The sequence shown here is derived from an EMBL/GenBank/DDBJ whole genome shotgun (WGS) entry which is preliminary data.</text>
</comment>
<feature type="compositionally biased region" description="Basic and acidic residues" evidence="1">
    <location>
        <begin position="15"/>
        <end position="44"/>
    </location>
</feature>
<evidence type="ECO:0000313" key="2">
    <source>
        <dbReference type="EMBL" id="EYC20599.1"/>
    </source>
</evidence>
<feature type="compositionally biased region" description="Basic and acidic residues" evidence="1">
    <location>
        <begin position="79"/>
        <end position="89"/>
    </location>
</feature>
<feature type="region of interest" description="Disordered" evidence="1">
    <location>
        <begin position="1"/>
        <end position="111"/>
    </location>
</feature>
<evidence type="ECO:0000313" key="3">
    <source>
        <dbReference type="Proteomes" id="UP000024635"/>
    </source>
</evidence>